<dbReference type="EMBL" id="JAVRJZ010000017">
    <property type="protein sequence ID" value="KAK2709185.1"/>
    <property type="molecule type" value="Genomic_DNA"/>
</dbReference>
<evidence type="ECO:0000313" key="1">
    <source>
        <dbReference type="EMBL" id="KAK2709185.1"/>
    </source>
</evidence>
<dbReference type="Proteomes" id="UP001187531">
    <property type="component" value="Unassembled WGS sequence"/>
</dbReference>
<dbReference type="AlphaFoldDB" id="A0AA88L5Z1"/>
<reference evidence="1" key="1">
    <citation type="submission" date="2023-07" db="EMBL/GenBank/DDBJ databases">
        <title>Chromosome-level genome assembly of Artemia franciscana.</title>
        <authorList>
            <person name="Jo E."/>
        </authorList>
    </citation>
    <scope>NUCLEOTIDE SEQUENCE</scope>
    <source>
        <tissue evidence="1">Whole body</tissue>
    </source>
</reference>
<evidence type="ECO:0008006" key="3">
    <source>
        <dbReference type="Google" id="ProtNLM"/>
    </source>
</evidence>
<name>A0AA88L5Z1_ARTSF</name>
<keyword evidence="2" id="KW-1185">Reference proteome</keyword>
<comment type="caution">
    <text evidence="1">The sequence shown here is derived from an EMBL/GenBank/DDBJ whole genome shotgun (WGS) entry which is preliminary data.</text>
</comment>
<sequence>MKANSACLRTDFMTAKKHLRLGFLNVSTLREGNRLDELVERALKFQLDIFATSETRRLSFGTEKLKGYKFLFTGQNDHHCEGVGLLLSTEASKALLERTLVKSCILTARFASQRANMTTVPVYAPTNDRDSNIKDELYRTLKDIIRAAHQHNIMCVLGDHNAKFVDDTEYAPSISGRLVVGNLNEN</sequence>
<proteinExistence type="predicted"/>
<gene>
    <name evidence="1" type="ORF">QYM36_012996</name>
</gene>
<evidence type="ECO:0000313" key="2">
    <source>
        <dbReference type="Proteomes" id="UP001187531"/>
    </source>
</evidence>
<dbReference type="InterPro" id="IPR036691">
    <property type="entry name" value="Endo/exonu/phosph_ase_sf"/>
</dbReference>
<dbReference type="SUPFAM" id="SSF56219">
    <property type="entry name" value="DNase I-like"/>
    <property type="match status" value="1"/>
</dbReference>
<dbReference type="Gene3D" id="3.60.10.10">
    <property type="entry name" value="Endonuclease/exonuclease/phosphatase"/>
    <property type="match status" value="1"/>
</dbReference>
<organism evidence="1 2">
    <name type="scientific">Artemia franciscana</name>
    <name type="common">Brine shrimp</name>
    <name type="synonym">Artemia sanfranciscana</name>
    <dbReference type="NCBI Taxonomy" id="6661"/>
    <lineage>
        <taxon>Eukaryota</taxon>
        <taxon>Metazoa</taxon>
        <taxon>Ecdysozoa</taxon>
        <taxon>Arthropoda</taxon>
        <taxon>Crustacea</taxon>
        <taxon>Branchiopoda</taxon>
        <taxon>Anostraca</taxon>
        <taxon>Artemiidae</taxon>
        <taxon>Artemia</taxon>
    </lineage>
</organism>
<protein>
    <recommendedName>
        <fullName evidence="3">Endonuclease/exonuclease/phosphatase domain-containing protein</fullName>
    </recommendedName>
</protein>
<accession>A0AA88L5Z1</accession>